<dbReference type="EMBL" id="LR797383">
    <property type="protein sequence ID" value="CAB4212864.1"/>
    <property type="molecule type" value="Genomic_DNA"/>
</dbReference>
<proteinExistence type="predicted"/>
<evidence type="ECO:0000313" key="8">
    <source>
        <dbReference type="EMBL" id="CAB4218061.1"/>
    </source>
</evidence>
<evidence type="ECO:0000313" key="3">
    <source>
        <dbReference type="EMBL" id="CAB4177224.1"/>
    </source>
</evidence>
<dbReference type="EMBL" id="LR797472">
    <property type="protein sequence ID" value="CAB4218061.1"/>
    <property type="molecule type" value="Genomic_DNA"/>
</dbReference>
<evidence type="ECO:0000313" key="4">
    <source>
        <dbReference type="EMBL" id="CAB4182708.1"/>
    </source>
</evidence>
<organism evidence="7">
    <name type="scientific">uncultured Caudovirales phage</name>
    <dbReference type="NCBI Taxonomy" id="2100421"/>
    <lineage>
        <taxon>Viruses</taxon>
        <taxon>Duplodnaviria</taxon>
        <taxon>Heunggongvirae</taxon>
        <taxon>Uroviricota</taxon>
        <taxon>Caudoviricetes</taxon>
        <taxon>Peduoviridae</taxon>
        <taxon>Maltschvirus</taxon>
        <taxon>Maltschvirus maltsch</taxon>
    </lineage>
</organism>
<evidence type="ECO:0000313" key="9">
    <source>
        <dbReference type="EMBL" id="CAB5238312.1"/>
    </source>
</evidence>
<dbReference type="EMBL" id="LR796772">
    <property type="protein sequence ID" value="CAB4165355.1"/>
    <property type="molecule type" value="Genomic_DNA"/>
</dbReference>
<evidence type="ECO:0000313" key="6">
    <source>
        <dbReference type="EMBL" id="CAB4199325.1"/>
    </source>
</evidence>
<dbReference type="EMBL" id="LR797039">
    <property type="protein sequence ID" value="CAB4182708.1"/>
    <property type="molecule type" value="Genomic_DNA"/>
</dbReference>
<dbReference type="EMBL" id="LR797109">
    <property type="protein sequence ID" value="CAB4187460.1"/>
    <property type="molecule type" value="Genomic_DNA"/>
</dbReference>
<reference evidence="7" key="1">
    <citation type="submission" date="2020-05" db="EMBL/GenBank/DDBJ databases">
        <authorList>
            <person name="Chiriac C."/>
            <person name="Salcher M."/>
            <person name="Ghai R."/>
            <person name="Kavagutti S V."/>
        </authorList>
    </citation>
    <scope>NUCLEOTIDE SEQUENCE</scope>
</reference>
<dbReference type="EMBL" id="LR797286">
    <property type="protein sequence ID" value="CAB4199325.1"/>
    <property type="molecule type" value="Genomic_DNA"/>
</dbReference>
<evidence type="ECO:0000313" key="1">
    <source>
        <dbReference type="EMBL" id="CAB4165355.1"/>
    </source>
</evidence>
<dbReference type="EMBL" id="LR796865">
    <property type="protein sequence ID" value="CAB4171240.1"/>
    <property type="molecule type" value="Genomic_DNA"/>
</dbReference>
<dbReference type="EMBL" id="LR796946">
    <property type="protein sequence ID" value="CAB4177224.1"/>
    <property type="molecule type" value="Genomic_DNA"/>
</dbReference>
<protein>
    <submittedName>
        <fullName evidence="7">Uncharacterized protein</fullName>
    </submittedName>
</protein>
<accession>A0A6J5SG01</accession>
<evidence type="ECO:0000313" key="5">
    <source>
        <dbReference type="EMBL" id="CAB4187460.1"/>
    </source>
</evidence>
<gene>
    <name evidence="3" type="ORF">UFOVP1000_41</name>
    <name evidence="4" type="ORF">UFOVP1092_16</name>
    <name evidence="5" type="ORF">UFOVP1152_20</name>
    <name evidence="6" type="ORF">UFOVP1337_35</name>
    <name evidence="7" type="ORF">UFOVP1446_41</name>
    <name evidence="9" type="ORF">UFOVP1537_24</name>
    <name evidence="8" type="ORF">UFOVP1598_2</name>
    <name evidence="1" type="ORF">UFOVP825_42</name>
    <name evidence="2" type="ORF">UFOVP915_24</name>
</gene>
<name>A0A6J5SG01_9CAUD</name>
<evidence type="ECO:0000313" key="7">
    <source>
        <dbReference type="EMBL" id="CAB4212864.1"/>
    </source>
</evidence>
<evidence type="ECO:0000313" key="2">
    <source>
        <dbReference type="EMBL" id="CAB4171240.1"/>
    </source>
</evidence>
<dbReference type="EMBL" id="LR798452">
    <property type="protein sequence ID" value="CAB5238312.1"/>
    <property type="molecule type" value="Genomic_DNA"/>
</dbReference>
<sequence length="79" mass="9303">MPRAQMKYRDAQRKLEREYFVRLFRRFPYFTQAQKKAGVSASTLWAMVRKYSLGGMFSISDPPTKAKVSLNTRSVFDMK</sequence>